<evidence type="ECO:0000256" key="9">
    <source>
        <dbReference type="ARBA" id="ARBA00022840"/>
    </source>
</evidence>
<organism evidence="15 16">
    <name type="scientific">Bacillus benzoevorans</name>
    <dbReference type="NCBI Taxonomy" id="1456"/>
    <lineage>
        <taxon>Bacteria</taxon>
        <taxon>Bacillati</taxon>
        <taxon>Bacillota</taxon>
        <taxon>Bacilli</taxon>
        <taxon>Bacillales</taxon>
        <taxon>Bacillaceae</taxon>
        <taxon>Bacillus</taxon>
    </lineage>
</organism>
<dbReference type="Pfam" id="PF02518">
    <property type="entry name" value="HATPase_c"/>
    <property type="match status" value="1"/>
</dbReference>
<keyword evidence="6 13" id="KW-0812">Transmembrane</keyword>
<accession>A0A7X0LXW7</accession>
<dbReference type="InterPro" id="IPR050351">
    <property type="entry name" value="BphY/WalK/GraS-like"/>
</dbReference>
<evidence type="ECO:0000256" key="13">
    <source>
        <dbReference type="SAM" id="Phobius"/>
    </source>
</evidence>
<keyword evidence="10 13" id="KW-1133">Transmembrane helix</keyword>
<feature type="domain" description="Histidine kinase" evidence="14">
    <location>
        <begin position="129"/>
        <end position="330"/>
    </location>
</feature>
<evidence type="ECO:0000259" key="14">
    <source>
        <dbReference type="PROSITE" id="PS50109"/>
    </source>
</evidence>
<dbReference type="SUPFAM" id="SSF55874">
    <property type="entry name" value="ATPase domain of HSP90 chaperone/DNA topoisomerase II/histidine kinase"/>
    <property type="match status" value="1"/>
</dbReference>
<dbReference type="GO" id="GO:0005886">
    <property type="term" value="C:plasma membrane"/>
    <property type="evidence" value="ECO:0007669"/>
    <property type="project" value="UniProtKB-SubCell"/>
</dbReference>
<comment type="subcellular location">
    <subcellularLocation>
        <location evidence="2">Cell membrane</location>
        <topology evidence="2">Multi-pass membrane protein</topology>
    </subcellularLocation>
</comment>
<keyword evidence="7" id="KW-0547">Nucleotide-binding</keyword>
<dbReference type="RefSeq" id="WP_184528336.1">
    <property type="nucleotide sequence ID" value="NZ_JACHGK010000014.1"/>
</dbReference>
<name>A0A7X0LXW7_9BACI</name>
<evidence type="ECO:0000313" key="16">
    <source>
        <dbReference type="Proteomes" id="UP000531594"/>
    </source>
</evidence>
<evidence type="ECO:0000256" key="11">
    <source>
        <dbReference type="ARBA" id="ARBA00023012"/>
    </source>
</evidence>
<gene>
    <name evidence="15" type="ORF">HNR53_003572</name>
</gene>
<dbReference type="PANTHER" id="PTHR45453">
    <property type="entry name" value="PHOSPHATE REGULON SENSOR PROTEIN PHOR"/>
    <property type="match status" value="1"/>
</dbReference>
<evidence type="ECO:0000256" key="5">
    <source>
        <dbReference type="ARBA" id="ARBA00022679"/>
    </source>
</evidence>
<evidence type="ECO:0000313" key="15">
    <source>
        <dbReference type="EMBL" id="MBB6446907.1"/>
    </source>
</evidence>
<keyword evidence="9" id="KW-0067">ATP-binding</keyword>
<keyword evidence="12 13" id="KW-0472">Membrane</keyword>
<evidence type="ECO:0000256" key="2">
    <source>
        <dbReference type="ARBA" id="ARBA00004651"/>
    </source>
</evidence>
<evidence type="ECO:0000256" key="12">
    <source>
        <dbReference type="ARBA" id="ARBA00023136"/>
    </source>
</evidence>
<keyword evidence="11" id="KW-0902">Two-component regulatory system</keyword>
<dbReference type="PRINTS" id="PR00344">
    <property type="entry name" value="BCTRLSENSOR"/>
</dbReference>
<dbReference type="SMART" id="SM00387">
    <property type="entry name" value="HATPase_c"/>
    <property type="match status" value="1"/>
</dbReference>
<keyword evidence="4" id="KW-1003">Cell membrane</keyword>
<dbReference type="GO" id="GO:0000155">
    <property type="term" value="F:phosphorelay sensor kinase activity"/>
    <property type="evidence" value="ECO:0007669"/>
    <property type="project" value="TreeGrafter"/>
</dbReference>
<dbReference type="Gene3D" id="3.30.565.10">
    <property type="entry name" value="Histidine kinase-like ATPase, C-terminal domain"/>
    <property type="match status" value="1"/>
</dbReference>
<evidence type="ECO:0000256" key="1">
    <source>
        <dbReference type="ARBA" id="ARBA00000085"/>
    </source>
</evidence>
<feature type="transmembrane region" description="Helical" evidence="13">
    <location>
        <begin position="44"/>
        <end position="64"/>
    </location>
</feature>
<dbReference type="InterPro" id="IPR003594">
    <property type="entry name" value="HATPase_dom"/>
</dbReference>
<comment type="catalytic activity">
    <reaction evidence="1">
        <text>ATP + protein L-histidine = ADP + protein N-phospho-L-histidine.</text>
        <dbReference type="EC" id="2.7.13.3"/>
    </reaction>
</comment>
<feature type="transmembrane region" description="Helical" evidence="13">
    <location>
        <begin position="20"/>
        <end position="38"/>
    </location>
</feature>
<dbReference type="GO" id="GO:0005524">
    <property type="term" value="F:ATP binding"/>
    <property type="evidence" value="ECO:0007669"/>
    <property type="project" value="UniProtKB-KW"/>
</dbReference>
<proteinExistence type="predicted"/>
<reference evidence="15 16" key="1">
    <citation type="submission" date="2020-08" db="EMBL/GenBank/DDBJ databases">
        <title>Genomic Encyclopedia of Type Strains, Phase IV (KMG-IV): sequencing the most valuable type-strain genomes for metagenomic binning, comparative biology and taxonomic classification.</title>
        <authorList>
            <person name="Goeker M."/>
        </authorList>
    </citation>
    <scope>NUCLEOTIDE SEQUENCE [LARGE SCALE GENOMIC DNA]</scope>
    <source>
        <strain evidence="15 16">DSM 5391</strain>
    </source>
</reference>
<evidence type="ECO:0000256" key="6">
    <source>
        <dbReference type="ARBA" id="ARBA00022692"/>
    </source>
</evidence>
<comment type="caution">
    <text evidence="15">The sequence shown here is derived from an EMBL/GenBank/DDBJ whole genome shotgun (WGS) entry which is preliminary data.</text>
</comment>
<evidence type="ECO:0000256" key="10">
    <source>
        <dbReference type="ARBA" id="ARBA00022989"/>
    </source>
</evidence>
<protein>
    <recommendedName>
        <fullName evidence="3">histidine kinase</fullName>
        <ecNumber evidence="3">2.7.13.3</ecNumber>
    </recommendedName>
</protein>
<keyword evidence="16" id="KW-1185">Reference proteome</keyword>
<evidence type="ECO:0000256" key="8">
    <source>
        <dbReference type="ARBA" id="ARBA00022777"/>
    </source>
</evidence>
<sequence length="334" mass="39037">MKIHKENVLLLYLHKNWKPLVLFILFAFCFTIVFSLSHLPIAPILYSIVLCLYIGFLFFIVDFFKFRKRYKALNHLQKTITVQIGPFPAPKNVIERQYQELLQIVAKHKNEWTVQADNMKKDLVDYFTKWTHQIKTPIAAMRLLLQSEPSRQNAELEMELLKIEQYVEFVLQYLRLENMSNDLVFKKNNLDEIIKQAIRKNAKMFIRKKIHLNYSDVTCTVLTDEKWLLFVIEQILSNALKYTKEEGSISIYMKEKLLIIEDTGIGIRAEDLPRVFEKGFTGYNGRSFFQSTGIGLYLCQQILTKLSHAISIESEVGKGTKVMVDLEIRAIGVE</sequence>
<dbReference type="EC" id="2.7.13.3" evidence="3"/>
<dbReference type="PROSITE" id="PS50109">
    <property type="entry name" value="HIS_KIN"/>
    <property type="match status" value="1"/>
</dbReference>
<dbReference type="PANTHER" id="PTHR45453:SF2">
    <property type="entry name" value="HISTIDINE KINASE"/>
    <property type="match status" value="1"/>
</dbReference>
<dbReference type="InterPro" id="IPR005467">
    <property type="entry name" value="His_kinase_dom"/>
</dbReference>
<evidence type="ECO:0000256" key="3">
    <source>
        <dbReference type="ARBA" id="ARBA00012438"/>
    </source>
</evidence>
<evidence type="ECO:0000256" key="7">
    <source>
        <dbReference type="ARBA" id="ARBA00022741"/>
    </source>
</evidence>
<dbReference type="AlphaFoldDB" id="A0A7X0LXW7"/>
<dbReference type="Proteomes" id="UP000531594">
    <property type="component" value="Unassembled WGS sequence"/>
</dbReference>
<dbReference type="GO" id="GO:0004721">
    <property type="term" value="F:phosphoprotein phosphatase activity"/>
    <property type="evidence" value="ECO:0007669"/>
    <property type="project" value="TreeGrafter"/>
</dbReference>
<keyword evidence="5" id="KW-0808">Transferase</keyword>
<dbReference type="InterPro" id="IPR036890">
    <property type="entry name" value="HATPase_C_sf"/>
</dbReference>
<dbReference type="InterPro" id="IPR004358">
    <property type="entry name" value="Sig_transdc_His_kin-like_C"/>
</dbReference>
<evidence type="ECO:0000256" key="4">
    <source>
        <dbReference type="ARBA" id="ARBA00022475"/>
    </source>
</evidence>
<keyword evidence="8 15" id="KW-0418">Kinase</keyword>
<dbReference type="EMBL" id="JACHGK010000014">
    <property type="protein sequence ID" value="MBB6446907.1"/>
    <property type="molecule type" value="Genomic_DNA"/>
</dbReference>
<dbReference type="GO" id="GO:0016036">
    <property type="term" value="P:cellular response to phosphate starvation"/>
    <property type="evidence" value="ECO:0007669"/>
    <property type="project" value="TreeGrafter"/>
</dbReference>